<dbReference type="Gene3D" id="3.40.50.10490">
    <property type="entry name" value="Glucose-6-phosphate isomerase like protein, domain 1"/>
    <property type="match status" value="1"/>
</dbReference>
<dbReference type="PROSITE" id="PS51464">
    <property type="entry name" value="SIS"/>
    <property type="match status" value="1"/>
</dbReference>
<dbReference type="InterPro" id="IPR036388">
    <property type="entry name" value="WH-like_DNA-bd_sf"/>
</dbReference>
<evidence type="ECO:0000256" key="3">
    <source>
        <dbReference type="ARBA" id="ARBA00023163"/>
    </source>
</evidence>
<dbReference type="EMBL" id="JAOZFE010000008">
    <property type="protein sequence ID" value="MCW0953722.1"/>
    <property type="molecule type" value="Genomic_DNA"/>
</dbReference>
<dbReference type="InterPro" id="IPR000281">
    <property type="entry name" value="HTH_RpiR"/>
</dbReference>
<reference evidence="6 7" key="1">
    <citation type="submission" date="2022-10" db="EMBL/GenBank/DDBJ databases">
        <title>Weissella fermenti sp. nov., isolated from fermented cabbage.</title>
        <authorList>
            <person name="Lee J.K."/>
            <person name="Baek J.H."/>
            <person name="Choi D.G."/>
            <person name="Kim J.M."/>
            <person name="Jeon C.O."/>
        </authorList>
    </citation>
    <scope>NUCLEOTIDE SEQUENCE [LARGE SCALE GENOMIC DNA]</scope>
    <source>
        <strain evidence="6 7">KACC 18534</strain>
    </source>
</reference>
<evidence type="ECO:0000259" key="4">
    <source>
        <dbReference type="PROSITE" id="PS51071"/>
    </source>
</evidence>
<dbReference type="CDD" id="cd05013">
    <property type="entry name" value="SIS_RpiR"/>
    <property type="match status" value="1"/>
</dbReference>
<dbReference type="PANTHER" id="PTHR30514">
    <property type="entry name" value="GLUCOKINASE"/>
    <property type="match status" value="1"/>
</dbReference>
<evidence type="ECO:0000313" key="6">
    <source>
        <dbReference type="EMBL" id="MCW0953722.1"/>
    </source>
</evidence>
<evidence type="ECO:0000256" key="2">
    <source>
        <dbReference type="ARBA" id="ARBA00023125"/>
    </source>
</evidence>
<dbReference type="PROSITE" id="PS51071">
    <property type="entry name" value="HTH_RPIR"/>
    <property type="match status" value="1"/>
</dbReference>
<organism evidence="6 7">
    <name type="scientific">Weissella ceti</name>
    <dbReference type="NCBI Taxonomy" id="759620"/>
    <lineage>
        <taxon>Bacteria</taxon>
        <taxon>Bacillati</taxon>
        <taxon>Bacillota</taxon>
        <taxon>Bacilli</taxon>
        <taxon>Lactobacillales</taxon>
        <taxon>Lactobacillaceae</taxon>
        <taxon>Weissella</taxon>
    </lineage>
</organism>
<evidence type="ECO:0000259" key="5">
    <source>
        <dbReference type="PROSITE" id="PS51464"/>
    </source>
</evidence>
<dbReference type="SUPFAM" id="SSF46689">
    <property type="entry name" value="Homeodomain-like"/>
    <property type="match status" value="1"/>
</dbReference>
<protein>
    <submittedName>
        <fullName evidence="6">MurR/RpiR family transcriptional regulator</fullName>
    </submittedName>
</protein>
<keyword evidence="3" id="KW-0804">Transcription</keyword>
<dbReference type="RefSeq" id="WP_264336115.1">
    <property type="nucleotide sequence ID" value="NZ_JAOZFE010000008.1"/>
</dbReference>
<feature type="domain" description="HTH rpiR-type" evidence="4">
    <location>
        <begin position="3"/>
        <end position="79"/>
    </location>
</feature>
<dbReference type="InterPro" id="IPR046348">
    <property type="entry name" value="SIS_dom_sf"/>
</dbReference>
<proteinExistence type="predicted"/>
<dbReference type="Pfam" id="PF01418">
    <property type="entry name" value="HTH_6"/>
    <property type="match status" value="1"/>
</dbReference>
<dbReference type="PANTHER" id="PTHR30514:SF1">
    <property type="entry name" value="HTH-TYPE TRANSCRIPTIONAL REGULATOR HEXR-RELATED"/>
    <property type="match status" value="1"/>
</dbReference>
<keyword evidence="7" id="KW-1185">Reference proteome</keyword>
<keyword evidence="2" id="KW-0238">DNA-binding</keyword>
<feature type="domain" description="SIS" evidence="5">
    <location>
        <begin position="122"/>
        <end position="263"/>
    </location>
</feature>
<evidence type="ECO:0000313" key="7">
    <source>
        <dbReference type="Proteomes" id="UP001526225"/>
    </source>
</evidence>
<dbReference type="SUPFAM" id="SSF53697">
    <property type="entry name" value="SIS domain"/>
    <property type="match status" value="1"/>
</dbReference>
<name>A0ABT3E702_9LACO</name>
<comment type="caution">
    <text evidence="6">The sequence shown here is derived from an EMBL/GenBank/DDBJ whole genome shotgun (WGS) entry which is preliminary data.</text>
</comment>
<accession>A0ABT3E702</accession>
<keyword evidence="1" id="KW-0805">Transcription regulation</keyword>
<dbReference type="Pfam" id="PF01380">
    <property type="entry name" value="SIS"/>
    <property type="match status" value="1"/>
</dbReference>
<gene>
    <name evidence="6" type="ORF">OIT44_06620</name>
</gene>
<dbReference type="InterPro" id="IPR009057">
    <property type="entry name" value="Homeodomain-like_sf"/>
</dbReference>
<dbReference type="InterPro" id="IPR001347">
    <property type="entry name" value="SIS_dom"/>
</dbReference>
<dbReference type="InterPro" id="IPR035472">
    <property type="entry name" value="RpiR-like_SIS"/>
</dbReference>
<evidence type="ECO:0000256" key="1">
    <source>
        <dbReference type="ARBA" id="ARBA00023015"/>
    </source>
</evidence>
<sequence length="281" mass="30787">MAQSAYARIKSLHAQLGKADQKIADYILNENTDKKSLTVQGLANGADVSTATVSRFVKRIGFSSYREFSLSLAVPSQPSNTFFGEIAPQDNTEQIVHKVFNGAKNAVDSTYEMIDPQAWHTAADWLISARRVGLFGIGGSSIVALNGYHKLLRTPLDVEQHPDYDVQLMQSVRMRKGDVAIVISHSGRNKDTLKITRQLKANDVKVIAITAFPNSILANLADLVFLASSAEEVNMRSESMSSLVAQITIVDSLFTLVGVKLEKDTQGIVDEMRTAIDSTRE</sequence>
<dbReference type="Gene3D" id="1.10.10.10">
    <property type="entry name" value="Winged helix-like DNA-binding domain superfamily/Winged helix DNA-binding domain"/>
    <property type="match status" value="1"/>
</dbReference>
<dbReference type="InterPro" id="IPR047640">
    <property type="entry name" value="RpiR-like"/>
</dbReference>
<dbReference type="Proteomes" id="UP001526225">
    <property type="component" value="Unassembled WGS sequence"/>
</dbReference>